<reference evidence="1 2" key="1">
    <citation type="submission" date="2012-03" db="EMBL/GenBank/DDBJ databases">
        <title>The Genome Sequence of Bartonella tamiae Th239.</title>
        <authorList>
            <consortium name="The Broad Institute Genome Sequencing Platform"/>
            <consortium name="The Broad Institute Genome Sequencing Center for Infectious Disease"/>
            <person name="Feldgarden M."/>
            <person name="Kirby J."/>
            <person name="Kosoy M."/>
            <person name="Birtles R."/>
            <person name="Probert W.S."/>
            <person name="Chiaraviglio L."/>
            <person name="Young S.K."/>
            <person name="Zeng Q."/>
            <person name="Gargeya S."/>
            <person name="Fitzgerald M."/>
            <person name="Haas B."/>
            <person name="Abouelleil A."/>
            <person name="Alvarado L."/>
            <person name="Arachchi H.M."/>
            <person name="Berlin A."/>
            <person name="Chapman S.B."/>
            <person name="Gearin G."/>
            <person name="Goldberg J."/>
            <person name="Griggs A."/>
            <person name="Gujja S."/>
            <person name="Hansen M."/>
            <person name="Heiman D."/>
            <person name="Howarth C."/>
            <person name="Larimer J."/>
            <person name="Lui A."/>
            <person name="MacDonald P.J.P."/>
            <person name="McCowen C."/>
            <person name="Montmayeur A."/>
            <person name="Murphy C."/>
            <person name="Neiman D."/>
            <person name="Pearson M."/>
            <person name="Priest M."/>
            <person name="Roberts A."/>
            <person name="Saif S."/>
            <person name="Shea T."/>
            <person name="Sisk P."/>
            <person name="Stolte C."/>
            <person name="Sykes S."/>
            <person name="Wortman J."/>
            <person name="Nusbaum C."/>
            <person name="Birren B."/>
        </authorList>
    </citation>
    <scope>NUCLEOTIDE SEQUENCE [LARGE SCALE GENOMIC DNA]</scope>
    <source>
        <strain evidence="1 2">Th239</strain>
    </source>
</reference>
<evidence type="ECO:0000313" key="2">
    <source>
        <dbReference type="Proteomes" id="UP000008952"/>
    </source>
</evidence>
<keyword evidence="2" id="KW-1185">Reference proteome</keyword>
<dbReference type="eggNOG" id="COG1011">
    <property type="taxonomic scope" value="Bacteria"/>
</dbReference>
<dbReference type="Gene3D" id="1.10.150.450">
    <property type="match status" value="1"/>
</dbReference>
<accession>J0R5S7</accession>
<dbReference type="SFLD" id="SFLDS00003">
    <property type="entry name" value="Haloacid_Dehalogenase"/>
    <property type="match status" value="1"/>
</dbReference>
<dbReference type="SFLD" id="SFLDG01132">
    <property type="entry name" value="C1.5.3:_5'-Nucleotidase_Like"/>
    <property type="match status" value="1"/>
</dbReference>
<dbReference type="InterPro" id="IPR010237">
    <property type="entry name" value="Pyr-5-nucltdase"/>
</dbReference>
<sequence>MKKEIITQLYNAKVWVFDLDDTLYARSTGLSKEIDQRISAYIKKHLKLSNDEEVAKLRRLFRNDYGGALNGLRKNHGVNVAEYLHDVHTLDYSVLKHDKILHEALLNISARKYVFTNGDHGHALRSLAHLGLDNVFDGIFDINAANLLPKPFPETYALFLNHFAIDPRETVMVEDNMSNLAISKNLGMTTVLIDEKACFYETNFVMKTSLSRDQTSKTTPKIDHLPLYVDYCAPSSAVFLQNYMNYAK</sequence>
<dbReference type="OrthoDB" id="9803141at2"/>
<dbReference type="NCBIfam" id="TIGR01509">
    <property type="entry name" value="HAD-SF-IA-v3"/>
    <property type="match status" value="1"/>
</dbReference>
<dbReference type="InterPro" id="IPR041492">
    <property type="entry name" value="HAD_2"/>
</dbReference>
<gene>
    <name evidence="1" type="ORF">ME5_00381</name>
</gene>
<dbReference type="AlphaFoldDB" id="J0R5S7"/>
<comment type="caution">
    <text evidence="1">The sequence shown here is derived from an EMBL/GenBank/DDBJ whole genome shotgun (WGS) entry which is preliminary data.</text>
</comment>
<evidence type="ECO:0000313" key="1">
    <source>
        <dbReference type="EMBL" id="EJF91049.1"/>
    </source>
</evidence>
<organism evidence="1 2">
    <name type="scientific">Bartonella tamiae Th239</name>
    <dbReference type="NCBI Taxonomy" id="1094558"/>
    <lineage>
        <taxon>Bacteria</taxon>
        <taxon>Pseudomonadati</taxon>
        <taxon>Pseudomonadota</taxon>
        <taxon>Alphaproteobacteria</taxon>
        <taxon>Hyphomicrobiales</taxon>
        <taxon>Bartonellaceae</taxon>
        <taxon>Bartonella</taxon>
    </lineage>
</organism>
<dbReference type="InterPro" id="IPR023214">
    <property type="entry name" value="HAD_sf"/>
</dbReference>
<dbReference type="SUPFAM" id="SSF56784">
    <property type="entry name" value="HAD-like"/>
    <property type="match status" value="1"/>
</dbReference>
<dbReference type="HOGENOM" id="CLU_059493_2_1_5"/>
<dbReference type="PATRIC" id="fig|1094558.3.peg.420"/>
<dbReference type="RefSeq" id="WP_008037938.1">
    <property type="nucleotide sequence ID" value="NZ_JH725147.1"/>
</dbReference>
<dbReference type="InterPro" id="IPR006439">
    <property type="entry name" value="HAD-SF_hydro_IA"/>
</dbReference>
<dbReference type="InterPro" id="IPR036412">
    <property type="entry name" value="HAD-like_sf"/>
</dbReference>
<proteinExistence type="predicted"/>
<protein>
    <submittedName>
        <fullName evidence="1">Pyrimidine 5'-nucleotidase</fullName>
    </submittedName>
</protein>
<dbReference type="PANTHER" id="PTHR12725:SF117">
    <property type="entry name" value="HALOACID DEHALOGENASE-LIKE HYDROLASE"/>
    <property type="match status" value="1"/>
</dbReference>
<dbReference type="EMBL" id="AIMB01000003">
    <property type="protein sequence ID" value="EJF91049.1"/>
    <property type="molecule type" value="Genomic_DNA"/>
</dbReference>
<dbReference type="STRING" id="1094558.ME5_00381"/>
<dbReference type="SFLD" id="SFLDG01129">
    <property type="entry name" value="C1.5:_HAD__Beta-PGM__Phosphata"/>
    <property type="match status" value="1"/>
</dbReference>
<dbReference type="PANTHER" id="PTHR12725">
    <property type="entry name" value="HALOACID DEHALOGENASE-LIKE HYDROLASE"/>
    <property type="match status" value="1"/>
</dbReference>
<name>J0R5S7_9HYPH</name>
<dbReference type="Pfam" id="PF13419">
    <property type="entry name" value="HAD_2"/>
    <property type="match status" value="1"/>
</dbReference>
<dbReference type="Proteomes" id="UP000008952">
    <property type="component" value="Unassembled WGS sequence"/>
</dbReference>
<dbReference type="Gene3D" id="3.40.50.1000">
    <property type="entry name" value="HAD superfamily/HAD-like"/>
    <property type="match status" value="1"/>
</dbReference>
<dbReference type="NCBIfam" id="TIGR01993">
    <property type="entry name" value="Pyr-5-nucltdase"/>
    <property type="match status" value="1"/>
</dbReference>